<organism evidence="3 4">
    <name type="scientific">Paenibacillus illinoisensis</name>
    <dbReference type="NCBI Taxonomy" id="59845"/>
    <lineage>
        <taxon>Bacteria</taxon>
        <taxon>Bacillati</taxon>
        <taxon>Bacillota</taxon>
        <taxon>Bacilli</taxon>
        <taxon>Bacillales</taxon>
        <taxon>Paenibacillaceae</taxon>
        <taxon>Paenibacillus</taxon>
    </lineage>
</organism>
<evidence type="ECO:0000313" key="3">
    <source>
        <dbReference type="EMBL" id="MFK0522307.1"/>
    </source>
</evidence>
<sequence length="310" mass="35594">MILDCHSHIASFKYFPVEFFRGWSDTIKRTLPYTISDSQSKKLDLLFDGLMDDSECERLTIEMDEAGITKSVLLVIDFGIVYKKYEDDIEEIHKNHVELMSKNEKFVSFSGVDPRRGKEGIDLFEKAVKKWGFKGLKLYPPCGYSPSDSSLDPYYEICSSMGLPVLVHIGPTSAALPFKYSQPIEVDSAAHRFPKVNFIMGHAGVTQYKEAALLAQYRPNIYLDISGFQGELSHGHFGKIMEWNISKGLSKRLLFGTDWPIHRFFGKQKKWVEAVKDLERKKLISKLDLENIMYNNLNQILFSEVEHESK</sequence>
<dbReference type="CDD" id="cd01292">
    <property type="entry name" value="metallo-dependent_hydrolases"/>
    <property type="match status" value="1"/>
</dbReference>
<evidence type="ECO:0000259" key="2">
    <source>
        <dbReference type="Pfam" id="PF04909"/>
    </source>
</evidence>
<comment type="caution">
    <text evidence="3">The sequence shown here is derived from an EMBL/GenBank/DDBJ whole genome shotgun (WGS) entry which is preliminary data.</text>
</comment>
<accession>A0ABW8HS40</accession>
<keyword evidence="1" id="KW-0456">Lyase</keyword>
<dbReference type="InterPro" id="IPR032465">
    <property type="entry name" value="ACMSD"/>
</dbReference>
<dbReference type="Pfam" id="PF04909">
    <property type="entry name" value="Amidohydro_2"/>
    <property type="match status" value="1"/>
</dbReference>
<dbReference type="PANTHER" id="PTHR21240">
    <property type="entry name" value="2-AMINO-3-CARBOXYLMUCONATE-6-SEMIALDEHYDE DECARBOXYLASE"/>
    <property type="match status" value="1"/>
</dbReference>
<dbReference type="InterPro" id="IPR006680">
    <property type="entry name" value="Amidohydro-rel"/>
</dbReference>
<dbReference type="Gene3D" id="3.20.20.140">
    <property type="entry name" value="Metal-dependent hydrolases"/>
    <property type="match status" value="1"/>
</dbReference>
<reference evidence="3 4" key="1">
    <citation type="submission" date="2024-11" db="EMBL/GenBank/DDBJ databases">
        <title>Identification and Characterization of a Novel Fosfomycin Bacillithiol Transferase FosB8 in Paenibacillus illinoisensis.</title>
        <authorList>
            <person name="Lu W."/>
        </authorList>
    </citation>
    <scope>NUCLEOTIDE SEQUENCE [LARGE SCALE GENOMIC DNA]</scope>
    <source>
        <strain evidence="3 4">WP77</strain>
    </source>
</reference>
<name>A0ABW8HS40_9BACL</name>
<dbReference type="EMBL" id="JBIYSL010000002">
    <property type="protein sequence ID" value="MFK0522307.1"/>
    <property type="molecule type" value="Genomic_DNA"/>
</dbReference>
<gene>
    <name evidence="3" type="ORF">ACINKY_08845</name>
</gene>
<dbReference type="SUPFAM" id="SSF51556">
    <property type="entry name" value="Metallo-dependent hydrolases"/>
    <property type="match status" value="1"/>
</dbReference>
<dbReference type="InterPro" id="IPR032466">
    <property type="entry name" value="Metal_Hydrolase"/>
</dbReference>
<proteinExistence type="predicted"/>
<feature type="domain" description="Amidohydrolase-related" evidence="2">
    <location>
        <begin position="102"/>
        <end position="276"/>
    </location>
</feature>
<keyword evidence="4" id="KW-1185">Reference proteome</keyword>
<dbReference type="Proteomes" id="UP001618531">
    <property type="component" value="Unassembled WGS sequence"/>
</dbReference>
<evidence type="ECO:0000256" key="1">
    <source>
        <dbReference type="ARBA" id="ARBA00023239"/>
    </source>
</evidence>
<evidence type="ECO:0000313" key="4">
    <source>
        <dbReference type="Proteomes" id="UP001618531"/>
    </source>
</evidence>
<protein>
    <submittedName>
        <fullName evidence="3">Amidohydrolase family protein</fullName>
    </submittedName>
</protein>
<dbReference type="RefSeq" id="WP_402873752.1">
    <property type="nucleotide sequence ID" value="NZ_JBIYSL010000002.1"/>
</dbReference>